<gene>
    <name evidence="2" type="ORF">AGLY_000916</name>
</gene>
<comment type="caution">
    <text evidence="2">The sequence shown here is derived from an EMBL/GenBank/DDBJ whole genome shotgun (WGS) entry which is preliminary data.</text>
</comment>
<dbReference type="Proteomes" id="UP000475862">
    <property type="component" value="Unassembled WGS sequence"/>
</dbReference>
<keyword evidence="3" id="KW-1185">Reference proteome</keyword>
<dbReference type="EMBL" id="VYZN01000001">
    <property type="protein sequence ID" value="KAE9545373.1"/>
    <property type="molecule type" value="Genomic_DNA"/>
</dbReference>
<dbReference type="OrthoDB" id="6611217at2759"/>
<protein>
    <recommendedName>
        <fullName evidence="1">MULE transposase domain-containing protein</fullName>
    </recommendedName>
</protein>
<evidence type="ECO:0000313" key="2">
    <source>
        <dbReference type="EMBL" id="KAE9545373.1"/>
    </source>
</evidence>
<organism evidence="2 3">
    <name type="scientific">Aphis glycines</name>
    <name type="common">Soybean aphid</name>
    <dbReference type="NCBI Taxonomy" id="307491"/>
    <lineage>
        <taxon>Eukaryota</taxon>
        <taxon>Metazoa</taxon>
        <taxon>Ecdysozoa</taxon>
        <taxon>Arthropoda</taxon>
        <taxon>Hexapoda</taxon>
        <taxon>Insecta</taxon>
        <taxon>Pterygota</taxon>
        <taxon>Neoptera</taxon>
        <taxon>Paraneoptera</taxon>
        <taxon>Hemiptera</taxon>
        <taxon>Sternorrhyncha</taxon>
        <taxon>Aphidomorpha</taxon>
        <taxon>Aphidoidea</taxon>
        <taxon>Aphididae</taxon>
        <taxon>Aphidini</taxon>
        <taxon>Aphis</taxon>
        <taxon>Aphis</taxon>
    </lineage>
</organism>
<name>A0A6G0U8U9_APHGL</name>
<reference evidence="2 3" key="1">
    <citation type="submission" date="2019-08" db="EMBL/GenBank/DDBJ databases">
        <title>The genome of the soybean aphid Biotype 1, its phylome, world population structure and adaptation to the North American continent.</title>
        <authorList>
            <person name="Giordano R."/>
            <person name="Donthu R.K."/>
            <person name="Hernandez A.G."/>
            <person name="Wright C.L."/>
            <person name="Zimin A.V."/>
        </authorList>
    </citation>
    <scope>NUCLEOTIDE SEQUENCE [LARGE SCALE GENOMIC DNA]</scope>
    <source>
        <tissue evidence="2">Whole aphids</tissue>
    </source>
</reference>
<feature type="non-terminal residue" evidence="2">
    <location>
        <position position="286"/>
    </location>
</feature>
<evidence type="ECO:0000313" key="3">
    <source>
        <dbReference type="Proteomes" id="UP000475862"/>
    </source>
</evidence>
<feature type="domain" description="MULE transposase" evidence="1">
    <location>
        <begin position="57"/>
        <end position="139"/>
    </location>
</feature>
<sequence length="286" mass="33491">MCERPSKLLHSYLRENNSKQLQLKISSIFMTKLPRSRQEVHDILKGMDVKTQSTTFYVDGTFLHRAWFYYQLFTIIHVIKNNLYVRLVFTLLKDKKQESYVDIFRIIDNYCLTYSNVFNVKSIYVDFEIAIHNTAINDVCSLTKFDLSSVYVQNTEIDQYLTYLFGLPFLVPQLVGDCFSDELAEILAMNEKLTKFNDYLVENYIANDSTFSPQILAEKIPIQFDTKIIIRSSNTGKITGKKLEMKMKDEHFRKLNCSKYDTGRKLEASLKKNISRRYLKSSSDVD</sequence>
<evidence type="ECO:0000259" key="1">
    <source>
        <dbReference type="Pfam" id="PF10551"/>
    </source>
</evidence>
<proteinExistence type="predicted"/>
<dbReference type="Pfam" id="PF10551">
    <property type="entry name" value="MULE"/>
    <property type="match status" value="1"/>
</dbReference>
<dbReference type="AlphaFoldDB" id="A0A6G0U8U9"/>
<dbReference type="InterPro" id="IPR018289">
    <property type="entry name" value="MULE_transposase_dom"/>
</dbReference>
<accession>A0A6G0U8U9</accession>